<dbReference type="Proteomes" id="UP001476247">
    <property type="component" value="Unassembled WGS sequence"/>
</dbReference>
<dbReference type="SUPFAM" id="SSF53335">
    <property type="entry name" value="S-adenosyl-L-methionine-dependent methyltransferases"/>
    <property type="match status" value="1"/>
</dbReference>
<proteinExistence type="predicted"/>
<dbReference type="PANTHER" id="PTHR43591">
    <property type="entry name" value="METHYLTRANSFERASE"/>
    <property type="match status" value="1"/>
</dbReference>
<organism evidence="2 3">
    <name type="scientific">Helicostylum pulchrum</name>
    <dbReference type="NCBI Taxonomy" id="562976"/>
    <lineage>
        <taxon>Eukaryota</taxon>
        <taxon>Fungi</taxon>
        <taxon>Fungi incertae sedis</taxon>
        <taxon>Mucoromycota</taxon>
        <taxon>Mucoromycotina</taxon>
        <taxon>Mucoromycetes</taxon>
        <taxon>Mucorales</taxon>
        <taxon>Mucorineae</taxon>
        <taxon>Mucoraceae</taxon>
        <taxon>Helicostylum</taxon>
    </lineage>
</organism>
<reference evidence="2 3" key="1">
    <citation type="submission" date="2024-04" db="EMBL/GenBank/DDBJ databases">
        <title>genome sequences of Mucor flavus KT1a and Helicostylum pulchrum KT1b strains isolation_sourced from the surface of a dry-aged beef.</title>
        <authorList>
            <person name="Toyotome T."/>
            <person name="Hosono M."/>
            <person name="Torimaru M."/>
            <person name="Fukuda K."/>
            <person name="Mikami N."/>
        </authorList>
    </citation>
    <scope>NUCLEOTIDE SEQUENCE [LARGE SCALE GENOMIC DNA]</scope>
    <source>
        <strain evidence="2 3">KT1b</strain>
    </source>
</reference>
<dbReference type="InterPro" id="IPR025714">
    <property type="entry name" value="Methyltranfer_dom"/>
</dbReference>
<evidence type="ECO:0000313" key="2">
    <source>
        <dbReference type="EMBL" id="GAA5806421.1"/>
    </source>
</evidence>
<evidence type="ECO:0000313" key="3">
    <source>
        <dbReference type="Proteomes" id="UP001476247"/>
    </source>
</evidence>
<protein>
    <recommendedName>
        <fullName evidence="1">Methyltransferase domain-containing protein</fullName>
    </recommendedName>
</protein>
<dbReference type="Gene3D" id="3.40.50.150">
    <property type="entry name" value="Vaccinia Virus protein VP39"/>
    <property type="match status" value="1"/>
</dbReference>
<keyword evidence="3" id="KW-1185">Reference proteome</keyword>
<sequence>MQIQDTNEKHTQVLENGRMYYANEKIAYILPRDIDECVRLEKQHYGLKSLFQSNFNAPVKKQLEEGITVLDAGCGPGYWTLDMAKEYPNSKFRGVDVSNFFPLKSKPDNCEFVIGNITETLPYEDNTFDYIHQRMLLLGLTNSSWDKCLKELLRVLKPGGYIEIIDTDYKNVINTGPLMEKMHIILSSMLESRDIPADIPLQLEERMNRAGYVNLVETRSFLPLNHGGKAGKLMWQDFYHGFLNVRPLMVKYNPEWNDPQAYELFIQSCAIEANSHKTSLNWYIFCAQKTLNSI</sequence>
<accession>A0ABP9YHL2</accession>
<name>A0ABP9YHL2_9FUNG</name>
<dbReference type="EMBL" id="BAABUJ010000064">
    <property type="protein sequence ID" value="GAA5806421.1"/>
    <property type="molecule type" value="Genomic_DNA"/>
</dbReference>
<dbReference type="PANTHER" id="PTHR43591:SF24">
    <property type="entry name" value="2-METHOXY-6-POLYPRENYL-1,4-BENZOQUINOL METHYLASE, MITOCHONDRIAL"/>
    <property type="match status" value="1"/>
</dbReference>
<dbReference type="CDD" id="cd02440">
    <property type="entry name" value="AdoMet_MTases"/>
    <property type="match status" value="1"/>
</dbReference>
<dbReference type="Pfam" id="PF13847">
    <property type="entry name" value="Methyltransf_31"/>
    <property type="match status" value="1"/>
</dbReference>
<comment type="caution">
    <text evidence="2">The sequence shown here is derived from an EMBL/GenBank/DDBJ whole genome shotgun (WGS) entry which is preliminary data.</text>
</comment>
<dbReference type="InterPro" id="IPR029063">
    <property type="entry name" value="SAM-dependent_MTases_sf"/>
</dbReference>
<gene>
    <name evidence="2" type="ORF">HPULCUR_011955</name>
</gene>
<feature type="domain" description="Methyltransferase" evidence="1">
    <location>
        <begin position="64"/>
        <end position="168"/>
    </location>
</feature>
<evidence type="ECO:0000259" key="1">
    <source>
        <dbReference type="Pfam" id="PF13847"/>
    </source>
</evidence>